<name>A0A8H6KFX3_9PEZI</name>
<evidence type="ECO:0000313" key="2">
    <source>
        <dbReference type="Proteomes" id="UP000639643"/>
    </source>
</evidence>
<protein>
    <submittedName>
        <fullName evidence="1">Uncharacterized protein</fullName>
    </submittedName>
</protein>
<evidence type="ECO:0000313" key="1">
    <source>
        <dbReference type="EMBL" id="KAF6830752.1"/>
    </source>
</evidence>
<organism evidence="1 2">
    <name type="scientific">Colletotrichum musicola</name>
    <dbReference type="NCBI Taxonomy" id="2175873"/>
    <lineage>
        <taxon>Eukaryota</taxon>
        <taxon>Fungi</taxon>
        <taxon>Dikarya</taxon>
        <taxon>Ascomycota</taxon>
        <taxon>Pezizomycotina</taxon>
        <taxon>Sordariomycetes</taxon>
        <taxon>Hypocreomycetidae</taxon>
        <taxon>Glomerellales</taxon>
        <taxon>Glomerellaceae</taxon>
        <taxon>Colletotrichum</taxon>
        <taxon>Colletotrichum orchidearum species complex</taxon>
    </lineage>
</organism>
<proteinExistence type="predicted"/>
<dbReference type="Proteomes" id="UP000639643">
    <property type="component" value="Unassembled WGS sequence"/>
</dbReference>
<comment type="caution">
    <text evidence="1">The sequence shown here is derived from an EMBL/GenBank/DDBJ whole genome shotgun (WGS) entry which is preliminary data.</text>
</comment>
<gene>
    <name evidence="1" type="ORF">CMUS01_07627</name>
</gene>
<sequence>MLPRLSPEATIAIVGVIVTVAVALPQFIPAATRAVKAIQEWNRPNILPIYAHSPEAVVNTVVNLAAELLRVALSFPAHVDERLRAGFRITQGRLVQLQQFLQPRLPQLPRWEPWFIRLDARAAEDPANG</sequence>
<accession>A0A8H6KFX3</accession>
<dbReference type="AlphaFoldDB" id="A0A8H6KFX3"/>
<reference evidence="1" key="1">
    <citation type="journal article" date="2020" name="Phytopathology">
        <title>Genome Sequence Resources of Colletotrichum truncatum, C. plurivorum, C. musicola, and C. sojae: Four Species Pathogenic to Soybean (Glycine max).</title>
        <authorList>
            <person name="Rogerio F."/>
            <person name="Boufleur T.R."/>
            <person name="Ciampi-Guillardi M."/>
            <person name="Sukno S.A."/>
            <person name="Thon M.R."/>
            <person name="Massola Junior N.S."/>
            <person name="Baroncelli R."/>
        </authorList>
    </citation>
    <scope>NUCLEOTIDE SEQUENCE</scope>
    <source>
        <strain evidence="1">LFN0074</strain>
    </source>
</reference>
<keyword evidence="2" id="KW-1185">Reference proteome</keyword>
<dbReference type="EMBL" id="WIGM01000278">
    <property type="protein sequence ID" value="KAF6830752.1"/>
    <property type="molecule type" value="Genomic_DNA"/>
</dbReference>